<feature type="region of interest" description="Disordered" evidence="2">
    <location>
        <begin position="1"/>
        <end position="21"/>
    </location>
</feature>
<dbReference type="Proteomes" id="UP000319722">
    <property type="component" value="Unassembled WGS sequence"/>
</dbReference>
<evidence type="ECO:0000256" key="1">
    <source>
        <dbReference type="SAM" id="Coils"/>
    </source>
</evidence>
<dbReference type="Pfam" id="PF00535">
    <property type="entry name" value="Glycos_transf_2"/>
    <property type="match status" value="1"/>
</dbReference>
<dbReference type="AlphaFoldDB" id="A0A561C8B4"/>
<dbReference type="Gene3D" id="3.90.550.10">
    <property type="entry name" value="Spore Coat Polysaccharide Biosynthesis Protein SpsA, Chain A"/>
    <property type="match status" value="2"/>
</dbReference>
<evidence type="ECO:0000313" key="5">
    <source>
        <dbReference type="Proteomes" id="UP000319722"/>
    </source>
</evidence>
<comment type="caution">
    <text evidence="4">The sequence shown here is derived from an EMBL/GenBank/DDBJ whole genome shotgun (WGS) entry which is preliminary data.</text>
</comment>
<feature type="coiled-coil region" evidence="1">
    <location>
        <begin position="25"/>
        <end position="52"/>
    </location>
</feature>
<gene>
    <name evidence="4" type="ORF">FB547_103107</name>
</gene>
<evidence type="ECO:0000256" key="2">
    <source>
        <dbReference type="SAM" id="MobiDB-lite"/>
    </source>
</evidence>
<dbReference type="SUPFAM" id="SSF53448">
    <property type="entry name" value="Nucleotide-diphospho-sugar transferases"/>
    <property type="match status" value="2"/>
</dbReference>
<dbReference type="CDD" id="cd04186">
    <property type="entry name" value="GT_2_like_c"/>
    <property type="match status" value="1"/>
</dbReference>
<dbReference type="PANTHER" id="PTHR43179:SF7">
    <property type="entry name" value="RHAMNOSYLTRANSFERASE WBBL"/>
    <property type="match status" value="1"/>
</dbReference>
<dbReference type="EMBL" id="VIVL01000003">
    <property type="protein sequence ID" value="TWD87132.1"/>
    <property type="molecule type" value="Genomic_DNA"/>
</dbReference>
<dbReference type="InterPro" id="IPR029044">
    <property type="entry name" value="Nucleotide-diphossugar_trans"/>
</dbReference>
<dbReference type="GO" id="GO:0016740">
    <property type="term" value="F:transferase activity"/>
    <property type="evidence" value="ECO:0007669"/>
    <property type="project" value="UniProtKB-KW"/>
</dbReference>
<keyword evidence="4" id="KW-0808">Transferase</keyword>
<dbReference type="PANTHER" id="PTHR43179">
    <property type="entry name" value="RHAMNOSYLTRANSFERASE WBBL"/>
    <property type="match status" value="1"/>
</dbReference>
<reference evidence="4 5" key="1">
    <citation type="submission" date="2019-06" db="EMBL/GenBank/DDBJ databases">
        <title>Sorghum-associated microbial communities from plants grown in Nebraska, USA.</title>
        <authorList>
            <person name="Schachtman D."/>
        </authorList>
    </citation>
    <scope>NUCLEOTIDE SEQUENCE [LARGE SCALE GENOMIC DNA]</scope>
    <source>
        <strain evidence="4 5">T529</strain>
    </source>
</reference>
<protein>
    <submittedName>
        <fullName evidence="4">GT2 family glycosyltransferase</fullName>
    </submittedName>
</protein>
<proteinExistence type="predicted"/>
<keyword evidence="1" id="KW-0175">Coiled coil</keyword>
<evidence type="ECO:0000313" key="4">
    <source>
        <dbReference type="EMBL" id="TWD87132.1"/>
    </source>
</evidence>
<dbReference type="InterPro" id="IPR001173">
    <property type="entry name" value="Glyco_trans_2-like"/>
</dbReference>
<sequence length="602" mass="66451">MSSKPTLPAAQPHIRRRGLEGGLSSAQLQRQIALLEHETKSLKAQMQGMQRSTSWRITAPLRWASRHFQRIVRGASLPQVEKRGDYTDWVERYDRIDAADCDRKHREIDAWSKRPRLLLMPAGELGAGSLDAQLYNEWTRRPAGSLPSGLKAAASADWVIWIEPGCTLPPHALRAIAQQVVAHPEARLIYADEDELDANGRRINPFFKPDWNPDLFLGRNLFSSWVAIEAHLFEEAGGVRAELPPLEQGYDLALRCVERVGSKQIRHIPNVLAHRSAFEVKFAGRPEGVAVLNAHFERTGTAAWAEATQFGYRTHYALPSSPPLVSLIIPTRNALPLVRQCIESIVLETDYPNYEILLVDNGSDDPEALAYFAALDAQQGITVIRDERPFNYSVLNNAAVARARGELVGLLNNDIEVVSPDWLAEMVSIALQPGVGSVGAKLLYPDTTVQHGGVILGVGGIAGHAHKHLARSDPGHGGRAQLAQSFSAVTAACLVVRKALYEQVGGLDEAHLGVAYNDVDFCLRLREAGFRNVWTPWAELLHHESATRGLEVAAESRNRLAAEAAVMQDRWGKLIAHDPAYNPNLTLDSEDFDLAWPPRTSL</sequence>
<organism evidence="4 5">
    <name type="scientific">Variovorax beijingensis</name>
    <dbReference type="NCBI Taxonomy" id="2496117"/>
    <lineage>
        <taxon>Bacteria</taxon>
        <taxon>Pseudomonadati</taxon>
        <taxon>Pseudomonadota</taxon>
        <taxon>Betaproteobacteria</taxon>
        <taxon>Burkholderiales</taxon>
        <taxon>Comamonadaceae</taxon>
        <taxon>Variovorax</taxon>
    </lineage>
</organism>
<evidence type="ECO:0000259" key="3">
    <source>
        <dbReference type="Pfam" id="PF00535"/>
    </source>
</evidence>
<feature type="domain" description="Glycosyltransferase 2-like" evidence="3">
    <location>
        <begin position="326"/>
        <end position="442"/>
    </location>
</feature>
<accession>A0A561C8B4</accession>
<name>A0A561C8B4_9BURK</name>